<keyword evidence="6" id="KW-1185">Reference proteome</keyword>
<dbReference type="RefSeq" id="WP_096573476.1">
    <property type="nucleotide sequence ID" value="NZ_CAWNJS010000001.1"/>
</dbReference>
<dbReference type="GO" id="GO:0046872">
    <property type="term" value="F:metal ion binding"/>
    <property type="evidence" value="ECO:0007669"/>
    <property type="project" value="UniProtKB-KW"/>
</dbReference>
<dbReference type="InterPro" id="IPR036069">
    <property type="entry name" value="DUF34/NIF3_sf"/>
</dbReference>
<evidence type="ECO:0000256" key="4">
    <source>
        <dbReference type="PIRSR" id="PIRSR602678-1"/>
    </source>
</evidence>
<dbReference type="PANTHER" id="PTHR13799">
    <property type="entry name" value="NGG1 INTERACTING FACTOR 3"/>
    <property type="match status" value="1"/>
</dbReference>
<protein>
    <recommendedName>
        <fullName evidence="2">GTP cyclohydrolase 1 type 2 homolog</fullName>
    </recommendedName>
</protein>
<feature type="binding site" evidence="4">
    <location>
        <position position="210"/>
    </location>
    <ligand>
        <name>a divalent metal cation</name>
        <dbReference type="ChEBI" id="CHEBI:60240"/>
        <label>1</label>
    </ligand>
</feature>
<dbReference type="KEGG" id="ttq:NIES37_01650"/>
<proteinExistence type="inferred from homology"/>
<keyword evidence="3 4" id="KW-0479">Metal-binding</keyword>
<dbReference type="Pfam" id="PF01784">
    <property type="entry name" value="DUF34_NIF3"/>
    <property type="match status" value="1"/>
</dbReference>
<dbReference type="PANTHER" id="PTHR13799:SF14">
    <property type="entry name" value="GTP CYCLOHYDROLASE 1 TYPE 2 HOMOLOG"/>
    <property type="match status" value="1"/>
</dbReference>
<dbReference type="GO" id="GO:0005737">
    <property type="term" value="C:cytoplasm"/>
    <property type="evidence" value="ECO:0007669"/>
    <property type="project" value="TreeGrafter"/>
</dbReference>
<dbReference type="SUPFAM" id="SSF102705">
    <property type="entry name" value="NIF3 (NGG1p interacting factor 3)-like"/>
    <property type="match status" value="1"/>
</dbReference>
<name>A0A1Z4MRY7_9CYAN</name>
<dbReference type="EMBL" id="AP018248">
    <property type="protein sequence ID" value="BAY96236.1"/>
    <property type="molecule type" value="Genomic_DNA"/>
</dbReference>
<organism evidence="5 6">
    <name type="scientific">Tolypothrix tenuis PCC 7101</name>
    <dbReference type="NCBI Taxonomy" id="231146"/>
    <lineage>
        <taxon>Bacteria</taxon>
        <taxon>Bacillati</taxon>
        <taxon>Cyanobacteriota</taxon>
        <taxon>Cyanophyceae</taxon>
        <taxon>Nostocales</taxon>
        <taxon>Tolypothrichaceae</taxon>
        <taxon>Tolypothrix</taxon>
    </lineage>
</organism>
<sequence>MFKYHLIYLINIVDFLNKFFNVEQFPTSERGGTYLPSSNPVERLGLALEAETRLYEWVSYKRLDALFLHRPWNLELEKLPPELGIISYHLPFDECLTVGFNPRLAQVLQMSNLEVLGEKENRAIGMIGNIQTQSFVELCSLITQMFGNPKQILPAVNDDVKRIAVVGAMTDLLVREAAKRGVDVYITGQFRQPAKAAIQETKIGVITVGHHRSELWGLRSLSEVLQERWPRLEVFIYNDSEST</sequence>
<dbReference type="InterPro" id="IPR002678">
    <property type="entry name" value="DUF34/NIF3"/>
</dbReference>
<feature type="binding site" evidence="4">
    <location>
        <position position="93"/>
    </location>
    <ligand>
        <name>a divalent metal cation</name>
        <dbReference type="ChEBI" id="CHEBI:60240"/>
        <label>1</label>
    </ligand>
</feature>
<dbReference type="AlphaFoldDB" id="A0A1Z4MRY7"/>
<evidence type="ECO:0000313" key="6">
    <source>
        <dbReference type="Proteomes" id="UP000218785"/>
    </source>
</evidence>
<feature type="binding site" evidence="4">
    <location>
        <position position="214"/>
    </location>
    <ligand>
        <name>a divalent metal cation</name>
        <dbReference type="ChEBI" id="CHEBI:60240"/>
        <label>1</label>
    </ligand>
</feature>
<dbReference type="Proteomes" id="UP000218785">
    <property type="component" value="Chromosome"/>
</dbReference>
<evidence type="ECO:0000256" key="1">
    <source>
        <dbReference type="ARBA" id="ARBA00006964"/>
    </source>
</evidence>
<dbReference type="Gene3D" id="3.40.1390.30">
    <property type="entry name" value="NIF3 (NGG1p interacting factor 3)-like"/>
    <property type="match status" value="2"/>
</dbReference>
<evidence type="ECO:0000256" key="2">
    <source>
        <dbReference type="ARBA" id="ARBA00022112"/>
    </source>
</evidence>
<evidence type="ECO:0000313" key="5">
    <source>
        <dbReference type="EMBL" id="BAY96236.1"/>
    </source>
</evidence>
<evidence type="ECO:0000256" key="3">
    <source>
        <dbReference type="ARBA" id="ARBA00022723"/>
    </source>
</evidence>
<gene>
    <name evidence="5" type="ORF">NIES37_01650</name>
</gene>
<accession>A0A1Z4MRY7</accession>
<reference evidence="5 6" key="1">
    <citation type="submission" date="2017-06" db="EMBL/GenBank/DDBJ databases">
        <title>Genome sequencing of cyanobaciteial culture collection at National Institute for Environmental Studies (NIES).</title>
        <authorList>
            <person name="Hirose Y."/>
            <person name="Shimura Y."/>
            <person name="Fujisawa T."/>
            <person name="Nakamura Y."/>
            <person name="Kawachi M."/>
        </authorList>
    </citation>
    <scope>NUCLEOTIDE SEQUENCE [LARGE SCALE GENOMIC DNA]</scope>
    <source>
        <strain evidence="5 6">NIES-37</strain>
    </source>
</reference>
<comment type="similarity">
    <text evidence="1">Belongs to the GTP cyclohydrolase I type 2/NIF3 family.</text>
</comment>